<dbReference type="SMART" id="SM00320">
    <property type="entry name" value="WD40"/>
    <property type="match status" value="7"/>
</dbReference>
<dbReference type="PROSITE" id="PS50294">
    <property type="entry name" value="WD_REPEATS_REGION"/>
    <property type="match status" value="1"/>
</dbReference>
<dbReference type="PROSITE" id="PS50082">
    <property type="entry name" value="WD_REPEATS_2"/>
    <property type="match status" value="4"/>
</dbReference>
<reference evidence="9 10" key="1">
    <citation type="journal article" date="2015" name="Genome Biol. Evol.">
        <title>Phylogenomic analyses indicate that early fungi evolved digesting cell walls of algal ancestors of land plants.</title>
        <authorList>
            <person name="Chang Y."/>
            <person name="Wang S."/>
            <person name="Sekimoto S."/>
            <person name="Aerts A.L."/>
            <person name="Choi C."/>
            <person name="Clum A."/>
            <person name="LaButti K.M."/>
            <person name="Lindquist E.A."/>
            <person name="Yee Ngan C."/>
            <person name="Ohm R.A."/>
            <person name="Salamov A.A."/>
            <person name="Grigoriev I.V."/>
            <person name="Spatafora J.W."/>
            <person name="Berbee M.L."/>
        </authorList>
    </citation>
    <scope>NUCLEOTIDE SEQUENCE [LARGE SCALE GENOMIC DNA]</scope>
    <source>
        <strain evidence="9 10">JEL478</strain>
    </source>
</reference>
<dbReference type="PANTHER" id="PTHR19849:SF0">
    <property type="entry name" value="PHOSPHOLIPASE A-2-ACTIVATING PROTEIN"/>
    <property type="match status" value="1"/>
</dbReference>
<feature type="repeat" description="WD" evidence="5">
    <location>
        <begin position="132"/>
        <end position="162"/>
    </location>
</feature>
<keyword evidence="3 5" id="KW-0853">WD repeat</keyword>
<evidence type="ECO:0000313" key="10">
    <source>
        <dbReference type="Proteomes" id="UP000070544"/>
    </source>
</evidence>
<evidence type="ECO:0000256" key="5">
    <source>
        <dbReference type="PROSITE-ProRule" id="PRU00221"/>
    </source>
</evidence>
<keyword evidence="2" id="KW-0963">Cytoplasm</keyword>
<dbReference type="OrthoDB" id="10265988at2759"/>
<dbReference type="InterPro" id="IPR015943">
    <property type="entry name" value="WD40/YVTN_repeat-like_dom_sf"/>
</dbReference>
<dbReference type="InterPro" id="IPR001680">
    <property type="entry name" value="WD40_rpt"/>
</dbReference>
<feature type="compositionally biased region" description="Low complexity" evidence="6">
    <location>
        <begin position="513"/>
        <end position="535"/>
    </location>
</feature>
<evidence type="ECO:0000256" key="2">
    <source>
        <dbReference type="ARBA" id="ARBA00022490"/>
    </source>
</evidence>
<protein>
    <submittedName>
        <fullName evidence="9">PFU-domain-containing protein</fullName>
    </submittedName>
</protein>
<dbReference type="GO" id="GO:0043161">
    <property type="term" value="P:proteasome-mediated ubiquitin-dependent protein catabolic process"/>
    <property type="evidence" value="ECO:0007669"/>
    <property type="project" value="TreeGrafter"/>
</dbReference>
<feature type="repeat" description="WD" evidence="5">
    <location>
        <begin position="15"/>
        <end position="46"/>
    </location>
</feature>
<dbReference type="InterPro" id="IPR013535">
    <property type="entry name" value="PUL_dom"/>
</dbReference>
<dbReference type="Pfam" id="PF00400">
    <property type="entry name" value="WD40"/>
    <property type="match status" value="7"/>
</dbReference>
<dbReference type="Pfam" id="PF09070">
    <property type="entry name" value="PFU"/>
    <property type="match status" value="1"/>
</dbReference>
<dbReference type="InterPro" id="IPR011989">
    <property type="entry name" value="ARM-like"/>
</dbReference>
<dbReference type="PRINTS" id="PR00320">
    <property type="entry name" value="GPROTEINBRPT"/>
</dbReference>
<evidence type="ECO:0000256" key="4">
    <source>
        <dbReference type="ARBA" id="ARBA00022737"/>
    </source>
</evidence>
<dbReference type="Gene3D" id="3.10.20.870">
    <property type="entry name" value="PFU (PLAA family ubiquitin binding), C-terminal domain"/>
    <property type="match status" value="1"/>
</dbReference>
<organism evidence="9 10">
    <name type="scientific">Gonapodya prolifera (strain JEL478)</name>
    <name type="common">Monoblepharis prolifera</name>
    <dbReference type="NCBI Taxonomy" id="1344416"/>
    <lineage>
        <taxon>Eukaryota</taxon>
        <taxon>Fungi</taxon>
        <taxon>Fungi incertae sedis</taxon>
        <taxon>Chytridiomycota</taxon>
        <taxon>Chytridiomycota incertae sedis</taxon>
        <taxon>Monoblepharidomycetes</taxon>
        <taxon>Monoblepharidales</taxon>
        <taxon>Gonapodyaceae</taxon>
        <taxon>Gonapodya</taxon>
    </lineage>
</organism>
<evidence type="ECO:0000256" key="3">
    <source>
        <dbReference type="ARBA" id="ARBA00022574"/>
    </source>
</evidence>
<dbReference type="GO" id="GO:0010992">
    <property type="term" value="P:ubiquitin recycling"/>
    <property type="evidence" value="ECO:0007669"/>
    <property type="project" value="TreeGrafter"/>
</dbReference>
<proteinExistence type="predicted"/>
<evidence type="ECO:0000259" key="8">
    <source>
        <dbReference type="PROSITE" id="PS51396"/>
    </source>
</evidence>
<evidence type="ECO:0000256" key="1">
    <source>
        <dbReference type="ARBA" id="ARBA00004496"/>
    </source>
</evidence>
<dbReference type="GO" id="GO:0005634">
    <property type="term" value="C:nucleus"/>
    <property type="evidence" value="ECO:0007669"/>
    <property type="project" value="TreeGrafter"/>
</dbReference>
<sequence>MGSNHTNEYKLSASILAHKADVRAVLHPTDNLIFSASRDNTVRAWKRSASGGSASDTANGWKLHRTYSGHTHFVNALAFQPPSNNFQRGLLFSSGSDKLINVYDPDPASAQREAQSDTSGGAVPIVQPEYTLVGHDDNVCALAVGGDGWLASGSWDKTARLWHDFQQRSILTGHTQAVWAVLIVHKTIAQTGMPPSNSGLTVLTGSADKTVKRWDDAGKCLKTYEGHTDAVRALAELPGVGFVSAGNDMTVRMWTLDGDALQVLEGHSSFVYSISVSLSSDQMASSGEDRAVRVWKGNSSTQSITHSCTSVWSIALSPSSEIVTGGSDGYLRVFSRNSDRVAAADVLKAWSEEVSATAIPKSQVGSVDVSKLDGVESLDHRQGKKEGEIAMVRGKGGSPEAYEWSSSTRKWSKIGDIVDAKGETKKVFQGKEYDFVFDVELGPGVPPLKLPYNLSDNPWAAAQEFIWKNDLSQDFLDQIANFIVQQTGGNSASAPPVGGGGVDPFTGAGRYVPGGSSSGSAPRPSQGPAQASPSPFLSGAYMSSGGDPSHAAVAGPVIPKQGYTLFKAANVGAIVAKIVKDNSDVQKGFETTNVSLSAAEISRIEAVGQMLGADPTPKVFGASFSEGDLLIVKRIAIHWPETKRLPGLDLLRLIVLYSPLPLRSPPSCGIFDELLETGNFPDSNTTSPSTKEAENNQMLAMRFISNALGASEGRDGAWSRRGKILATIAPSFRYTQNKNLRVAFVTLVLNLTVLLTVRTDESFAMELLSLVIDFVKAESDRDSEFRGYVAIGTLLTAYPTLKDAAKVGEVKLLLGRSVGKDEHRLSQVTSEVKKVIGFS</sequence>
<dbReference type="Pfam" id="PF08324">
    <property type="entry name" value="PUL"/>
    <property type="match status" value="1"/>
</dbReference>
<feature type="repeat" description="WD" evidence="5">
    <location>
        <begin position="224"/>
        <end position="257"/>
    </location>
</feature>
<dbReference type="STRING" id="1344416.A0A139AM26"/>
<dbReference type="CDD" id="cd00200">
    <property type="entry name" value="WD40"/>
    <property type="match status" value="1"/>
</dbReference>
<dbReference type="Proteomes" id="UP000070544">
    <property type="component" value="Unassembled WGS sequence"/>
</dbReference>
<dbReference type="OMA" id="DKCIYYW"/>
<dbReference type="EMBL" id="KQ965745">
    <property type="protein sequence ID" value="KXS17826.1"/>
    <property type="molecule type" value="Genomic_DNA"/>
</dbReference>
<dbReference type="AlphaFoldDB" id="A0A139AM26"/>
<dbReference type="InterPro" id="IPR038122">
    <property type="entry name" value="PFU_sf"/>
</dbReference>
<feature type="domain" description="PFU" evidence="7">
    <location>
        <begin position="403"/>
        <end position="497"/>
    </location>
</feature>
<comment type="subcellular location">
    <subcellularLocation>
        <location evidence="1">Cytoplasm</location>
    </subcellularLocation>
</comment>
<dbReference type="PROSITE" id="PS51396">
    <property type="entry name" value="PUL"/>
    <property type="match status" value="1"/>
</dbReference>
<dbReference type="Gene3D" id="1.25.10.10">
    <property type="entry name" value="Leucine-rich Repeat Variant"/>
    <property type="match status" value="1"/>
</dbReference>
<evidence type="ECO:0000313" key="9">
    <source>
        <dbReference type="EMBL" id="KXS17826.1"/>
    </source>
</evidence>
<gene>
    <name evidence="9" type="ORF">M427DRAFT_121869</name>
</gene>
<accession>A0A139AM26</accession>
<name>A0A139AM26_GONPJ</name>
<dbReference type="InterPro" id="IPR015155">
    <property type="entry name" value="PFU"/>
</dbReference>
<dbReference type="GO" id="GO:0005737">
    <property type="term" value="C:cytoplasm"/>
    <property type="evidence" value="ECO:0007669"/>
    <property type="project" value="UniProtKB-SubCell"/>
</dbReference>
<feature type="repeat" description="WD" evidence="5">
    <location>
        <begin position="264"/>
        <end position="305"/>
    </location>
</feature>
<feature type="region of interest" description="Disordered" evidence="6">
    <location>
        <begin position="489"/>
        <end position="540"/>
    </location>
</feature>
<dbReference type="InterPro" id="IPR036322">
    <property type="entry name" value="WD40_repeat_dom_sf"/>
</dbReference>
<dbReference type="InterPro" id="IPR020472">
    <property type="entry name" value="WD40_PAC1"/>
</dbReference>
<dbReference type="PROSITE" id="PS51394">
    <property type="entry name" value="PFU"/>
    <property type="match status" value="1"/>
</dbReference>
<dbReference type="Gene3D" id="2.130.10.10">
    <property type="entry name" value="YVTN repeat-like/Quinoprotein amine dehydrogenase"/>
    <property type="match status" value="1"/>
</dbReference>
<dbReference type="PANTHER" id="PTHR19849">
    <property type="entry name" value="PHOSPHOLIPASE A-2-ACTIVATING PROTEIN"/>
    <property type="match status" value="1"/>
</dbReference>
<dbReference type="SUPFAM" id="SSF50978">
    <property type="entry name" value="WD40 repeat-like"/>
    <property type="match status" value="1"/>
</dbReference>
<dbReference type="GO" id="GO:0043130">
    <property type="term" value="F:ubiquitin binding"/>
    <property type="evidence" value="ECO:0007669"/>
    <property type="project" value="TreeGrafter"/>
</dbReference>
<feature type="domain" description="PUL" evidence="8">
    <location>
        <begin position="556"/>
        <end position="835"/>
    </location>
</feature>
<evidence type="ECO:0000259" key="7">
    <source>
        <dbReference type="PROSITE" id="PS51394"/>
    </source>
</evidence>
<keyword evidence="10" id="KW-1185">Reference proteome</keyword>
<evidence type="ECO:0000256" key="6">
    <source>
        <dbReference type="SAM" id="MobiDB-lite"/>
    </source>
</evidence>
<keyword evidence="4" id="KW-0677">Repeat</keyword>